<reference evidence="1" key="1">
    <citation type="submission" date="2021-08" db="EMBL/GenBank/DDBJ databases">
        <title>Complete genome sequence of Chryseobacterium sp strain PS-8.</title>
        <authorList>
            <person name="Das S.K."/>
        </authorList>
    </citation>
    <scope>NUCLEOTIDE SEQUENCE</scope>
    <source>
        <strain evidence="1">PS-8</strain>
    </source>
</reference>
<dbReference type="Proteomes" id="UP001430374">
    <property type="component" value="Unassembled WGS sequence"/>
</dbReference>
<protein>
    <submittedName>
        <fullName evidence="1">Uncharacterized protein</fullName>
    </submittedName>
</protein>
<name>A0ABS9CCC1_9FLAO</name>
<dbReference type="EMBL" id="JACSGT010000002">
    <property type="protein sequence ID" value="MCF2221011.1"/>
    <property type="molecule type" value="Genomic_DNA"/>
</dbReference>
<evidence type="ECO:0000313" key="2">
    <source>
        <dbReference type="Proteomes" id="UP001430374"/>
    </source>
</evidence>
<keyword evidence="2" id="KW-1185">Reference proteome</keyword>
<sequence>MQDYTLQNRLPILELPSTTMQCRDFFSKSYLLLRYTAVQKATKSQELYSLVFKQILYYAIQSLLEKQEKNSVGYLACAKYQSKKHKFSFKLQHSHYSSKEIKPTLYRNNKRSHK</sequence>
<comment type="caution">
    <text evidence="1">The sequence shown here is derived from an EMBL/GenBank/DDBJ whole genome shotgun (WGS) entry which is preliminary data.</text>
</comment>
<organism evidence="1 2">
    <name type="scientific">Chryseobacterium indicum</name>
    <dbReference type="NCBI Taxonomy" id="2766954"/>
    <lineage>
        <taxon>Bacteria</taxon>
        <taxon>Pseudomonadati</taxon>
        <taxon>Bacteroidota</taxon>
        <taxon>Flavobacteriia</taxon>
        <taxon>Flavobacteriales</taxon>
        <taxon>Weeksellaceae</taxon>
        <taxon>Chryseobacterium group</taxon>
        <taxon>Chryseobacterium</taxon>
    </lineage>
</organism>
<gene>
    <name evidence="1" type="ORF">H9Q08_17130</name>
</gene>
<dbReference type="RefSeq" id="WP_235132359.1">
    <property type="nucleotide sequence ID" value="NZ_JACSGT010000002.1"/>
</dbReference>
<accession>A0ABS9CCC1</accession>
<evidence type="ECO:0000313" key="1">
    <source>
        <dbReference type="EMBL" id="MCF2221011.1"/>
    </source>
</evidence>
<proteinExistence type="predicted"/>